<keyword evidence="10" id="KW-0560">Oxidoreductase</keyword>
<gene>
    <name evidence="23" type="ORF">AYL99_09383</name>
</gene>
<evidence type="ECO:0000256" key="4">
    <source>
        <dbReference type="ARBA" id="ARBA00022496"/>
    </source>
</evidence>
<proteinExistence type="inferred from homology"/>
<evidence type="ECO:0000256" key="11">
    <source>
        <dbReference type="ARBA" id="ARBA00023004"/>
    </source>
</evidence>
<comment type="similarity">
    <text evidence="1">Belongs to the multicopper oxidase family.</text>
</comment>
<evidence type="ECO:0000256" key="5">
    <source>
        <dbReference type="ARBA" id="ARBA00022692"/>
    </source>
</evidence>
<dbReference type="PROSITE" id="PS00079">
    <property type="entry name" value="MULTICOPPER_OXIDASE1"/>
    <property type="match status" value="1"/>
</dbReference>
<reference evidence="23 24" key="1">
    <citation type="submission" date="2016-04" db="EMBL/GenBank/DDBJ databases">
        <title>Draft genome of Fonsecaea erecta CBS 125763.</title>
        <authorList>
            <person name="Weiss V.A."/>
            <person name="Vicente V.A."/>
            <person name="Raittz R.T."/>
            <person name="Moreno L.F."/>
            <person name="De Souza E.M."/>
            <person name="Pedrosa F.O."/>
            <person name="Steffens M.B."/>
            <person name="Faoro H."/>
            <person name="Tadra-Sfeir M.Z."/>
            <person name="Najafzadeh M.J."/>
            <person name="Felipe M.S."/>
            <person name="Teixeira M."/>
            <person name="Sun J."/>
            <person name="Xi L."/>
            <person name="Gomes R."/>
            <person name="De Azevedo C.M."/>
            <person name="Salgado C.G."/>
            <person name="Da Silva M.B."/>
            <person name="Nascimento M.F."/>
            <person name="Queiroz-Telles F."/>
            <person name="Attili D.S."/>
            <person name="Gorbushina A."/>
        </authorList>
    </citation>
    <scope>NUCLEOTIDE SEQUENCE [LARGE SCALE GENOMIC DNA]</scope>
    <source>
        <strain evidence="23 24">CBS 125763</strain>
    </source>
</reference>
<evidence type="ECO:0000256" key="14">
    <source>
        <dbReference type="ARBA" id="ARBA00023136"/>
    </source>
</evidence>
<feature type="signal peptide" evidence="19">
    <location>
        <begin position="1"/>
        <end position="22"/>
    </location>
</feature>
<dbReference type="InterPro" id="IPR011706">
    <property type="entry name" value="Cu-oxidase_C"/>
</dbReference>
<dbReference type="CDD" id="cd13851">
    <property type="entry name" value="CuRO_1_Fet3p"/>
    <property type="match status" value="1"/>
</dbReference>
<evidence type="ECO:0000256" key="2">
    <source>
        <dbReference type="ARBA" id="ARBA00022448"/>
    </source>
</evidence>
<dbReference type="STRING" id="1367422.A0A178Z8U6"/>
<sequence>MALCLSNFLFLCTAFLLSFASAATRVYNFTAGWVTTNPDGLFNRTTIGINGQWPLPRIEADVGDRVIVHLKNDLGNQSTSIHFHGLFMNGTNHMDGVAGTTQCPVPPGALFTYDFNVTQPGTYWYHSHVDGQYPDGFRGPLIIHDPENPYADLYDEELVLTLSDWYHEQMPTLIKKFMSVTNPTGAEPVPQSALMNDTQNLQIHVQPGKTYFLRIINMAAFAAQYFWIEGHTFRIIEVDGVYHEPAEASMIYVTAAQRYGILLTTKNETDANYAIMGSMDQDLFDVVPEGLNENVTSFLVYDADKPLPKPKFIDEFEPFDDMELIPTDGEELLEDPDLVVQLDVAMDNLGDGANYAFFSGITYVRPKVPSLYTALTTGDLAADPTVYGVNTHPYVLGHNQVVEIVLNNQDPGKHPFHLHGHAFQAIVRGEEESGDYDANAVMDGSLVLPRRPMRRDTLLVRPNGHIVMRFRSDNPGVWLFHCHIEWHVDSGLVMTFVESPLKLQETLHIPEDHFSACAALDPPMPTAGNAAANTESLLDLTGAAVPPAPLPDGFTTRGIVALTFSIVAGLLGVATIVWYGLGEMGTIEAAREKAKIQKVAAERGVVSRTNTAGTMTPVVSSPTVGGASGSGVQPRAGGVSTAEEAR</sequence>
<keyword evidence="11" id="KW-0408">Iron</keyword>
<dbReference type="EMBL" id="LVYI01000009">
    <property type="protein sequence ID" value="OAP56204.1"/>
    <property type="molecule type" value="Genomic_DNA"/>
</dbReference>
<dbReference type="InterPro" id="IPR045087">
    <property type="entry name" value="Cu-oxidase_fam"/>
</dbReference>
<dbReference type="PROSITE" id="PS00080">
    <property type="entry name" value="MULTICOPPER_OXIDASE2"/>
    <property type="match status" value="1"/>
</dbReference>
<feature type="region of interest" description="Disordered" evidence="17">
    <location>
        <begin position="611"/>
        <end position="646"/>
    </location>
</feature>
<accession>A0A178Z8U6</accession>
<dbReference type="Gene3D" id="2.60.40.420">
    <property type="entry name" value="Cupredoxins - blue copper proteins"/>
    <property type="match status" value="3"/>
</dbReference>
<dbReference type="AlphaFoldDB" id="A0A178Z8U6"/>
<keyword evidence="4" id="KW-0410">Iron transport</keyword>
<dbReference type="GO" id="GO:0033573">
    <property type="term" value="C:high-affinity iron permease complex"/>
    <property type="evidence" value="ECO:0007669"/>
    <property type="project" value="TreeGrafter"/>
</dbReference>
<comment type="subcellular location">
    <subcellularLocation>
        <location evidence="16">Cell membrane</location>
        <topology evidence="16">Single-pass type I membrane protein</topology>
        <orientation evidence="16">Extracellular side</orientation>
    </subcellularLocation>
</comment>
<evidence type="ECO:0000256" key="10">
    <source>
        <dbReference type="ARBA" id="ARBA00023002"/>
    </source>
</evidence>
<keyword evidence="6" id="KW-0479">Metal-binding</keyword>
<evidence type="ECO:0000256" key="12">
    <source>
        <dbReference type="ARBA" id="ARBA00023008"/>
    </source>
</evidence>
<evidence type="ECO:0000256" key="3">
    <source>
        <dbReference type="ARBA" id="ARBA00022475"/>
    </source>
</evidence>
<keyword evidence="24" id="KW-1185">Reference proteome</keyword>
<dbReference type="Pfam" id="PF07732">
    <property type="entry name" value="Cu-oxidase_3"/>
    <property type="match status" value="1"/>
</dbReference>
<evidence type="ECO:0000256" key="19">
    <source>
        <dbReference type="SAM" id="SignalP"/>
    </source>
</evidence>
<keyword evidence="3" id="KW-1003">Cell membrane</keyword>
<evidence type="ECO:0000256" key="8">
    <source>
        <dbReference type="ARBA" id="ARBA00022737"/>
    </source>
</evidence>
<dbReference type="GeneID" id="30013551"/>
<organism evidence="23 24">
    <name type="scientific">Fonsecaea erecta</name>
    <dbReference type="NCBI Taxonomy" id="1367422"/>
    <lineage>
        <taxon>Eukaryota</taxon>
        <taxon>Fungi</taxon>
        <taxon>Dikarya</taxon>
        <taxon>Ascomycota</taxon>
        <taxon>Pezizomycotina</taxon>
        <taxon>Eurotiomycetes</taxon>
        <taxon>Chaetothyriomycetidae</taxon>
        <taxon>Chaetothyriales</taxon>
        <taxon>Herpotrichiellaceae</taxon>
        <taxon>Fonsecaea</taxon>
    </lineage>
</organism>
<dbReference type="GO" id="GO:0010106">
    <property type="term" value="P:cellular response to iron ion starvation"/>
    <property type="evidence" value="ECO:0007669"/>
    <property type="project" value="TreeGrafter"/>
</dbReference>
<dbReference type="Pfam" id="PF07731">
    <property type="entry name" value="Cu-oxidase_2"/>
    <property type="match status" value="1"/>
</dbReference>
<keyword evidence="13" id="KW-0406">Ion transport</keyword>
<dbReference type="FunFam" id="2.60.40.420:FF:000025">
    <property type="entry name" value="FET5p Multicopper oxidase"/>
    <property type="match status" value="1"/>
</dbReference>
<dbReference type="InterPro" id="IPR044130">
    <property type="entry name" value="CuRO_2_Fet3-like"/>
</dbReference>
<evidence type="ECO:0000256" key="6">
    <source>
        <dbReference type="ARBA" id="ARBA00022723"/>
    </source>
</evidence>
<dbReference type="RefSeq" id="XP_018689571.1">
    <property type="nucleotide sequence ID" value="XM_018840890.1"/>
</dbReference>
<keyword evidence="2" id="KW-0813">Transport</keyword>
<evidence type="ECO:0000256" key="13">
    <source>
        <dbReference type="ARBA" id="ARBA00023065"/>
    </source>
</evidence>
<evidence type="ECO:0000256" key="18">
    <source>
        <dbReference type="SAM" id="Phobius"/>
    </source>
</evidence>
<evidence type="ECO:0000256" key="7">
    <source>
        <dbReference type="ARBA" id="ARBA00022729"/>
    </source>
</evidence>
<keyword evidence="8" id="KW-0677">Repeat</keyword>
<keyword evidence="5 18" id="KW-0812">Transmembrane</keyword>
<keyword evidence="9 18" id="KW-1133">Transmembrane helix</keyword>
<evidence type="ECO:0000256" key="16">
    <source>
        <dbReference type="ARBA" id="ARBA00037814"/>
    </source>
</evidence>
<dbReference type="InterPro" id="IPR002355">
    <property type="entry name" value="Cu_oxidase_Cu_BS"/>
</dbReference>
<evidence type="ECO:0000259" key="20">
    <source>
        <dbReference type="Pfam" id="PF00394"/>
    </source>
</evidence>
<feature type="domain" description="Plastocyanin-like" evidence="21">
    <location>
        <begin position="364"/>
        <end position="500"/>
    </location>
</feature>
<dbReference type="InterPro" id="IPR001117">
    <property type="entry name" value="Cu-oxidase_2nd"/>
</dbReference>
<dbReference type="FunFam" id="2.60.40.420:FF:000022">
    <property type="entry name" value="FET5p Multicopper oxidase"/>
    <property type="match status" value="1"/>
</dbReference>
<dbReference type="PANTHER" id="PTHR11709">
    <property type="entry name" value="MULTI-COPPER OXIDASE"/>
    <property type="match status" value="1"/>
</dbReference>
<feature type="chain" id="PRO_5008098332" description="L-ascorbate oxidase" evidence="19">
    <location>
        <begin position="23"/>
        <end position="646"/>
    </location>
</feature>
<evidence type="ECO:0008006" key="25">
    <source>
        <dbReference type="Google" id="ProtNLM"/>
    </source>
</evidence>
<dbReference type="InterPro" id="IPR033138">
    <property type="entry name" value="Cu_oxidase_CS"/>
</dbReference>
<dbReference type="SUPFAM" id="SSF49503">
    <property type="entry name" value="Cupredoxins"/>
    <property type="match status" value="3"/>
</dbReference>
<dbReference type="InterPro" id="IPR011707">
    <property type="entry name" value="Cu-oxidase-like_N"/>
</dbReference>
<keyword evidence="14 18" id="KW-0472">Membrane</keyword>
<feature type="domain" description="Plastocyanin-like" evidence="22">
    <location>
        <begin position="32"/>
        <end position="147"/>
    </location>
</feature>
<keyword evidence="7 19" id="KW-0732">Signal</keyword>
<evidence type="ECO:0000313" key="23">
    <source>
        <dbReference type="EMBL" id="OAP56204.1"/>
    </source>
</evidence>
<dbReference type="Pfam" id="PF00394">
    <property type="entry name" value="Cu-oxidase"/>
    <property type="match status" value="1"/>
</dbReference>
<dbReference type="Proteomes" id="UP000078343">
    <property type="component" value="Unassembled WGS sequence"/>
</dbReference>
<dbReference type="GO" id="GO:0004322">
    <property type="term" value="F:ferroxidase activity"/>
    <property type="evidence" value="ECO:0007669"/>
    <property type="project" value="TreeGrafter"/>
</dbReference>
<evidence type="ECO:0000256" key="9">
    <source>
        <dbReference type="ARBA" id="ARBA00022989"/>
    </source>
</evidence>
<comment type="caution">
    <text evidence="23">The sequence shown here is derived from an EMBL/GenBank/DDBJ whole genome shotgun (WGS) entry which is preliminary data.</text>
</comment>
<keyword evidence="12" id="KW-0186">Copper</keyword>
<name>A0A178Z8U6_9EURO</name>
<dbReference type="GO" id="GO:0033215">
    <property type="term" value="P:reductive iron assimilation"/>
    <property type="evidence" value="ECO:0007669"/>
    <property type="project" value="TreeGrafter"/>
</dbReference>
<evidence type="ECO:0000259" key="21">
    <source>
        <dbReference type="Pfam" id="PF07731"/>
    </source>
</evidence>
<evidence type="ECO:0000256" key="17">
    <source>
        <dbReference type="SAM" id="MobiDB-lite"/>
    </source>
</evidence>
<evidence type="ECO:0000256" key="15">
    <source>
        <dbReference type="ARBA" id="ARBA00023180"/>
    </source>
</evidence>
<evidence type="ECO:0000256" key="1">
    <source>
        <dbReference type="ARBA" id="ARBA00010609"/>
    </source>
</evidence>
<evidence type="ECO:0000259" key="22">
    <source>
        <dbReference type="Pfam" id="PF07732"/>
    </source>
</evidence>
<evidence type="ECO:0000313" key="24">
    <source>
        <dbReference type="Proteomes" id="UP000078343"/>
    </source>
</evidence>
<dbReference type="PANTHER" id="PTHR11709:SF361">
    <property type="entry name" value="IRON TRANSPORT MULTICOPPER OXIDASE FET3"/>
    <property type="match status" value="1"/>
</dbReference>
<keyword evidence="15" id="KW-0325">Glycoprotein</keyword>
<dbReference type="OrthoDB" id="2121828at2759"/>
<protein>
    <recommendedName>
        <fullName evidence="25">L-ascorbate oxidase</fullName>
    </recommendedName>
</protein>
<dbReference type="CDD" id="cd13877">
    <property type="entry name" value="CuRO_2_Fet3p_like"/>
    <property type="match status" value="1"/>
</dbReference>
<dbReference type="CDD" id="cd13899">
    <property type="entry name" value="CuRO_3_Fet3p"/>
    <property type="match status" value="1"/>
</dbReference>
<feature type="transmembrane region" description="Helical" evidence="18">
    <location>
        <begin position="559"/>
        <end position="581"/>
    </location>
</feature>
<dbReference type="GO" id="GO:0005507">
    <property type="term" value="F:copper ion binding"/>
    <property type="evidence" value="ECO:0007669"/>
    <property type="project" value="InterPro"/>
</dbReference>
<dbReference type="InterPro" id="IPR008972">
    <property type="entry name" value="Cupredoxin"/>
</dbReference>
<feature type="domain" description="Plastocyanin-like" evidence="20">
    <location>
        <begin position="156"/>
        <end position="302"/>
    </location>
</feature>
<dbReference type="FunFam" id="2.60.40.420:FF:000024">
    <property type="entry name" value="FET5p Multicopper oxidase"/>
    <property type="match status" value="1"/>
</dbReference>
<feature type="compositionally biased region" description="Polar residues" evidence="17">
    <location>
        <begin position="611"/>
        <end position="623"/>
    </location>
</feature>